<keyword evidence="4" id="KW-0175">Coiled coil</keyword>
<dbReference type="AlphaFoldDB" id="A0A1I8B8I0"/>
<evidence type="ECO:0000256" key="3">
    <source>
        <dbReference type="ARBA" id="ARBA00025466"/>
    </source>
</evidence>
<dbReference type="Proteomes" id="UP000095281">
    <property type="component" value="Unplaced"/>
</dbReference>
<sequence>MALFNKEMATELAQKISENSAELFPTNRDAASSRRSYNAWEAITEELNSQYGSSLTIAQCRDKYSVGTGGGPCINKKNDTIFESMVSTFGNSASFKGTPGALTTPLFKGDRLASSSSLAFDFSDDENETSTPKVKRSRPSVLSESDLRRKLLEKELKYLEKKTEFFDINHTGYRIKLEQVPKAITACAVLHNIATDRRLPIVADEFENDEIEEENQDEENNLTINERRVRQEAVARRNNIASIFV</sequence>
<name>A0A1I8B8I0_MELHA</name>
<evidence type="ECO:0000256" key="1">
    <source>
        <dbReference type="ARBA" id="ARBA00011764"/>
    </source>
</evidence>
<dbReference type="WBParaSite" id="MhA1_Contig161.frz3.gene6">
    <property type="protein sequence ID" value="MhA1_Contig161.frz3.gene6"/>
    <property type="gene ID" value="MhA1_Contig161.frz3.gene6"/>
</dbReference>
<organism evidence="6 7">
    <name type="scientific">Meloidogyne hapla</name>
    <name type="common">Root-knot nematode worm</name>
    <dbReference type="NCBI Taxonomy" id="6305"/>
    <lineage>
        <taxon>Eukaryota</taxon>
        <taxon>Metazoa</taxon>
        <taxon>Ecdysozoa</taxon>
        <taxon>Nematoda</taxon>
        <taxon>Chromadorea</taxon>
        <taxon>Rhabditida</taxon>
        <taxon>Tylenchina</taxon>
        <taxon>Tylenchomorpha</taxon>
        <taxon>Tylenchoidea</taxon>
        <taxon>Meloidogynidae</taxon>
        <taxon>Meloidogyninae</taxon>
        <taxon>Meloidogyne</taxon>
    </lineage>
</organism>
<accession>A0A1I8B8I0</accession>
<evidence type="ECO:0000256" key="4">
    <source>
        <dbReference type="SAM" id="Coils"/>
    </source>
</evidence>
<protein>
    <recommendedName>
        <fullName evidence="2">Regulatory protein zeste</fullName>
    </recommendedName>
</protein>
<proteinExistence type="predicted"/>
<evidence type="ECO:0000259" key="5">
    <source>
        <dbReference type="Pfam" id="PF13873"/>
    </source>
</evidence>
<comment type="subunit">
    <text evidence="1">Self-associates forming complexes of several hundred monomers.</text>
</comment>
<evidence type="ECO:0000313" key="7">
    <source>
        <dbReference type="WBParaSite" id="MhA1_Contig161.frz3.gene6"/>
    </source>
</evidence>
<comment type="function">
    <text evidence="3">Involved in transvection phenomena (= synapsis-dependent gene expression), where the synaptic pairing of chromosomes carrying genes with which zeste interacts influences the expression of these genes. Zeste binds to DNA and stimulates transcription from a nearby promoter.</text>
</comment>
<feature type="coiled-coil region" evidence="4">
    <location>
        <begin position="201"/>
        <end position="228"/>
    </location>
</feature>
<dbReference type="Pfam" id="PF13873">
    <property type="entry name" value="Myb_DNA-bind_5"/>
    <property type="match status" value="1"/>
</dbReference>
<reference evidence="7" key="1">
    <citation type="submission" date="2016-11" db="UniProtKB">
        <authorList>
            <consortium name="WormBaseParasite"/>
        </authorList>
    </citation>
    <scope>IDENTIFICATION</scope>
</reference>
<evidence type="ECO:0000313" key="6">
    <source>
        <dbReference type="Proteomes" id="UP000095281"/>
    </source>
</evidence>
<keyword evidence="6" id="KW-1185">Reference proteome</keyword>
<dbReference type="InterPro" id="IPR028002">
    <property type="entry name" value="Myb_DNA-bind_5"/>
</dbReference>
<evidence type="ECO:0000256" key="2">
    <source>
        <dbReference type="ARBA" id="ARBA00016807"/>
    </source>
</evidence>
<feature type="domain" description="Myb/SANT-like DNA-binding" evidence="5">
    <location>
        <begin position="11"/>
        <end position="65"/>
    </location>
</feature>